<feature type="domain" description="Phosphotyrosine protein phosphatase I" evidence="5">
    <location>
        <begin position="1"/>
        <end position="149"/>
    </location>
</feature>
<evidence type="ECO:0000256" key="4">
    <source>
        <dbReference type="ARBA" id="ARBA00022912"/>
    </source>
</evidence>
<dbReference type="InterPro" id="IPR017867">
    <property type="entry name" value="Tyr_phospatase_low_mol_wt"/>
</dbReference>
<dbReference type="EMBL" id="JANFQO010000009">
    <property type="protein sequence ID" value="MCQ4165362.1"/>
    <property type="molecule type" value="Genomic_DNA"/>
</dbReference>
<dbReference type="InterPro" id="IPR050438">
    <property type="entry name" value="LMW_PTPase"/>
</dbReference>
<gene>
    <name evidence="6" type="ORF">NM961_11640</name>
</gene>
<comment type="similarity">
    <text evidence="1">Belongs to the low molecular weight phosphotyrosine protein phosphatase family.</text>
</comment>
<sequence length="150" mass="16351">MKILFVCLGNICRSPVLEAVLRQQALRAGRHDWRIASCGTGGWHAGEAADPRSCASAAQRGYSLDTHRARQLCAADYSDYDWLLAADRDNLAEIDRRRPAGASARSSLALAFAGLASPQEVPDPYYGDAAGFDRVIDLAEEFARRVLGRD</sequence>
<organism evidence="6 7">
    <name type="scientific">Tahibacter harae</name>
    <dbReference type="NCBI Taxonomy" id="2963937"/>
    <lineage>
        <taxon>Bacteria</taxon>
        <taxon>Pseudomonadati</taxon>
        <taxon>Pseudomonadota</taxon>
        <taxon>Gammaproteobacteria</taxon>
        <taxon>Lysobacterales</taxon>
        <taxon>Rhodanobacteraceae</taxon>
        <taxon>Tahibacter</taxon>
    </lineage>
</organism>
<evidence type="ECO:0000256" key="2">
    <source>
        <dbReference type="ARBA" id="ARBA00013064"/>
    </source>
</evidence>
<dbReference type="PANTHER" id="PTHR11717">
    <property type="entry name" value="LOW MOLECULAR WEIGHT PROTEIN TYROSINE PHOSPHATASE"/>
    <property type="match status" value="1"/>
</dbReference>
<dbReference type="RefSeq" id="WP_255914518.1">
    <property type="nucleotide sequence ID" value="NZ_JANFQO010000009.1"/>
</dbReference>
<evidence type="ECO:0000313" key="7">
    <source>
        <dbReference type="Proteomes" id="UP001165498"/>
    </source>
</evidence>
<reference evidence="6" key="1">
    <citation type="submission" date="2022-07" db="EMBL/GenBank/DDBJ databases">
        <title>Tahibacter sp., a new gammaproteobacterium isolated from the silt sample collected at pig farm.</title>
        <authorList>
            <person name="Chen H."/>
        </authorList>
    </citation>
    <scope>NUCLEOTIDE SEQUENCE</scope>
    <source>
        <strain evidence="6">P2K</strain>
    </source>
</reference>
<keyword evidence="3" id="KW-0378">Hydrolase</keyword>
<dbReference type="PRINTS" id="PR00719">
    <property type="entry name" value="LMWPTPASE"/>
</dbReference>
<name>A0ABT1QSV8_9GAMM</name>
<evidence type="ECO:0000259" key="5">
    <source>
        <dbReference type="SMART" id="SM00226"/>
    </source>
</evidence>
<evidence type="ECO:0000256" key="1">
    <source>
        <dbReference type="ARBA" id="ARBA00011063"/>
    </source>
</evidence>
<keyword evidence="4" id="KW-0904">Protein phosphatase</keyword>
<evidence type="ECO:0000256" key="3">
    <source>
        <dbReference type="ARBA" id="ARBA00022801"/>
    </source>
</evidence>
<dbReference type="Proteomes" id="UP001165498">
    <property type="component" value="Unassembled WGS sequence"/>
</dbReference>
<dbReference type="Pfam" id="PF01451">
    <property type="entry name" value="LMWPc"/>
    <property type="match status" value="1"/>
</dbReference>
<dbReference type="InterPro" id="IPR023485">
    <property type="entry name" value="Ptyr_pPase"/>
</dbReference>
<dbReference type="PANTHER" id="PTHR11717:SF7">
    <property type="entry name" value="LOW MOLECULAR WEIGHT PHOSPHOTYROSINE PROTEIN PHOSPHATASE"/>
    <property type="match status" value="1"/>
</dbReference>
<dbReference type="CDD" id="cd16343">
    <property type="entry name" value="LMWPTP"/>
    <property type="match status" value="1"/>
</dbReference>
<proteinExistence type="inferred from homology"/>
<dbReference type="EC" id="3.1.3.48" evidence="2"/>
<dbReference type="SUPFAM" id="SSF52788">
    <property type="entry name" value="Phosphotyrosine protein phosphatases I"/>
    <property type="match status" value="1"/>
</dbReference>
<keyword evidence="7" id="KW-1185">Reference proteome</keyword>
<dbReference type="Gene3D" id="3.40.50.2300">
    <property type="match status" value="1"/>
</dbReference>
<evidence type="ECO:0000313" key="6">
    <source>
        <dbReference type="EMBL" id="MCQ4165362.1"/>
    </source>
</evidence>
<dbReference type="InterPro" id="IPR036196">
    <property type="entry name" value="Ptyr_pPase_sf"/>
</dbReference>
<dbReference type="SMART" id="SM00226">
    <property type="entry name" value="LMWPc"/>
    <property type="match status" value="1"/>
</dbReference>
<comment type="caution">
    <text evidence="6">The sequence shown here is derived from an EMBL/GenBank/DDBJ whole genome shotgun (WGS) entry which is preliminary data.</text>
</comment>
<accession>A0ABT1QSV8</accession>
<protein>
    <recommendedName>
        <fullName evidence="2">protein-tyrosine-phosphatase</fullName>
        <ecNumber evidence="2">3.1.3.48</ecNumber>
    </recommendedName>
</protein>